<proteinExistence type="predicted"/>
<dbReference type="EMBL" id="NCKW01020450">
    <property type="protein sequence ID" value="POM57910.1"/>
    <property type="molecule type" value="Genomic_DNA"/>
</dbReference>
<gene>
    <name evidence="1" type="ORF">PHPALM_37521</name>
</gene>
<keyword evidence="2" id="KW-1185">Reference proteome</keyword>
<name>A0A2P4WX80_9STRA</name>
<evidence type="ECO:0000313" key="1">
    <source>
        <dbReference type="EMBL" id="POM57910.1"/>
    </source>
</evidence>
<evidence type="ECO:0000313" key="2">
    <source>
        <dbReference type="Proteomes" id="UP000237271"/>
    </source>
</evidence>
<dbReference type="Proteomes" id="UP000237271">
    <property type="component" value="Unassembled WGS sequence"/>
</dbReference>
<dbReference type="AlphaFoldDB" id="A0A2P4WX80"/>
<organism evidence="1 2">
    <name type="scientific">Phytophthora palmivora</name>
    <dbReference type="NCBI Taxonomy" id="4796"/>
    <lineage>
        <taxon>Eukaryota</taxon>
        <taxon>Sar</taxon>
        <taxon>Stramenopiles</taxon>
        <taxon>Oomycota</taxon>
        <taxon>Peronosporomycetes</taxon>
        <taxon>Peronosporales</taxon>
        <taxon>Peronosporaceae</taxon>
        <taxon>Phytophthora</taxon>
    </lineage>
</organism>
<reference evidence="1 2" key="1">
    <citation type="journal article" date="2017" name="Genome Biol. Evol.">
        <title>Phytophthora megakarya and P. palmivora, closely related causal agents of cacao black pod rot, underwent increases in genome sizes and gene numbers by different mechanisms.</title>
        <authorList>
            <person name="Ali S.S."/>
            <person name="Shao J."/>
            <person name="Lary D.J."/>
            <person name="Kronmiller B."/>
            <person name="Shen D."/>
            <person name="Strem M.D."/>
            <person name="Amoako-Attah I."/>
            <person name="Akrofi A.Y."/>
            <person name="Begoude B.A."/>
            <person name="Ten Hoopen G.M."/>
            <person name="Coulibaly K."/>
            <person name="Kebe B.I."/>
            <person name="Melnick R.L."/>
            <person name="Guiltinan M.J."/>
            <person name="Tyler B.M."/>
            <person name="Meinhardt L.W."/>
            <person name="Bailey B.A."/>
        </authorList>
    </citation>
    <scope>NUCLEOTIDE SEQUENCE [LARGE SCALE GENOMIC DNA]</scope>
    <source>
        <strain evidence="2">sbr112.9</strain>
    </source>
</reference>
<accession>A0A2P4WX80</accession>
<sequence>MWTYGIGKTRELPLVLLLQVFRRLQRDDVLMLLYQTNSLRIGLVGSGGGLRQLIKLVPGILVPSAALD</sequence>
<comment type="caution">
    <text evidence="1">The sequence shown here is derived from an EMBL/GenBank/DDBJ whole genome shotgun (WGS) entry which is preliminary data.</text>
</comment>
<protein>
    <submittedName>
        <fullName evidence="1">Uncharacterized protein</fullName>
    </submittedName>
</protein>